<gene>
    <name evidence="9" type="ORF">LAESUDRAFT_697591</name>
</gene>
<keyword evidence="8" id="KW-0926">Vacuole</keyword>
<dbReference type="PANTHER" id="PTHR10981:SF0">
    <property type="entry name" value="BATTENIN"/>
    <property type="match status" value="1"/>
</dbReference>
<dbReference type="GO" id="GO:0005774">
    <property type="term" value="C:vacuolar membrane"/>
    <property type="evidence" value="ECO:0007669"/>
    <property type="project" value="UniProtKB-SubCell"/>
</dbReference>
<protein>
    <recommendedName>
        <fullName evidence="8">Protein BTN</fullName>
    </recommendedName>
</protein>
<dbReference type="InterPro" id="IPR036259">
    <property type="entry name" value="MFS_trans_sf"/>
</dbReference>
<evidence type="ECO:0000256" key="5">
    <source>
        <dbReference type="ARBA" id="ARBA00022970"/>
    </source>
</evidence>
<dbReference type="STRING" id="1314785.A0A165F0Q6"/>
<dbReference type="EMBL" id="KV427616">
    <property type="protein sequence ID" value="KZT08122.1"/>
    <property type="molecule type" value="Genomic_DNA"/>
</dbReference>
<evidence type="ECO:0000256" key="8">
    <source>
        <dbReference type="RuleBase" id="RU361113"/>
    </source>
</evidence>
<dbReference type="AlphaFoldDB" id="A0A165F0Q6"/>
<dbReference type="PRINTS" id="PR01315">
    <property type="entry name" value="BATTENIN"/>
</dbReference>
<feature type="transmembrane region" description="Helical" evidence="8">
    <location>
        <begin position="183"/>
        <end position="205"/>
    </location>
</feature>
<keyword evidence="10" id="KW-1185">Reference proteome</keyword>
<evidence type="ECO:0000256" key="4">
    <source>
        <dbReference type="ARBA" id="ARBA00022692"/>
    </source>
</evidence>
<dbReference type="GeneID" id="63823342"/>
<dbReference type="Proteomes" id="UP000076871">
    <property type="component" value="Unassembled WGS sequence"/>
</dbReference>
<proteinExistence type="inferred from homology"/>
<evidence type="ECO:0000256" key="6">
    <source>
        <dbReference type="ARBA" id="ARBA00022989"/>
    </source>
</evidence>
<dbReference type="PANTHER" id="PTHR10981">
    <property type="entry name" value="BATTENIN"/>
    <property type="match status" value="1"/>
</dbReference>
<keyword evidence="7 8" id="KW-0472">Membrane</keyword>
<comment type="similarity">
    <text evidence="2 8">Belongs to the battenin family.</text>
</comment>
<keyword evidence="3" id="KW-0813">Transport</keyword>
<dbReference type="InParanoid" id="A0A165F0Q6"/>
<feature type="transmembrane region" description="Helical" evidence="8">
    <location>
        <begin position="36"/>
        <end position="58"/>
    </location>
</feature>
<dbReference type="RefSeq" id="XP_040765862.1">
    <property type="nucleotide sequence ID" value="XM_040906313.1"/>
</dbReference>
<dbReference type="SUPFAM" id="SSF103473">
    <property type="entry name" value="MFS general substrate transporter"/>
    <property type="match status" value="1"/>
</dbReference>
<dbReference type="GO" id="GO:0051453">
    <property type="term" value="P:regulation of intracellular pH"/>
    <property type="evidence" value="ECO:0007669"/>
    <property type="project" value="TreeGrafter"/>
</dbReference>
<evidence type="ECO:0000256" key="7">
    <source>
        <dbReference type="ARBA" id="ARBA00023136"/>
    </source>
</evidence>
<dbReference type="Pfam" id="PF02487">
    <property type="entry name" value="CLN3"/>
    <property type="match status" value="1"/>
</dbReference>
<dbReference type="GO" id="GO:0006865">
    <property type="term" value="P:amino acid transport"/>
    <property type="evidence" value="ECO:0007669"/>
    <property type="project" value="UniProtKB-KW"/>
</dbReference>
<dbReference type="InterPro" id="IPR003492">
    <property type="entry name" value="Battenin_disease_Cln3"/>
</dbReference>
<dbReference type="FunCoup" id="A0A165F0Q6">
    <property type="interactions" value="101"/>
</dbReference>
<keyword evidence="4 8" id="KW-0812">Transmembrane</keyword>
<sequence length="474" mass="51960">MDASAVHEGREEQTLLMRANEDVSSHKSTRKLLRQLGLSFFLFGIINNVLYVIILSAALDLVPPSTPKGIIAFCNIFPSIIAKLGWPYLLKGRIRYARRLIACCMLSMSGMLVVAMFDSLYMRLLGICFASFSSGLGELTFLQLSTRYHPSSAASHSIGYFASGTGAAGLVGALFWWELRSLGVRIGVGVSSVLPLTIPLTYFLLLPRPSSFTTTSAQVPYAPIPTEEALMDEGAQEEYVETAEEVEAFKYIVALSAKDKWRLVRPLVGRYMVPLFCVYLFEYTINQGIAPTLVYPVPSPTSHWLLSKIIHSIRDYYPLWQLVYQSTVFLSRSSISFGIPPLPSRLLPLPSIVQALILVTLALESSRGVFGGGFAREGDTEGRSVALIFALVCVEGVCGGLAYVNVYHHVNRETPPADAVGDPEREKQEREFKIGSIGLADSVGILCAALVAVPTELELCRVQVARGKVFCESL</sequence>
<reference evidence="9 10" key="1">
    <citation type="journal article" date="2016" name="Mol. Biol. Evol.">
        <title>Comparative Genomics of Early-Diverging Mushroom-Forming Fungi Provides Insights into the Origins of Lignocellulose Decay Capabilities.</title>
        <authorList>
            <person name="Nagy L.G."/>
            <person name="Riley R."/>
            <person name="Tritt A."/>
            <person name="Adam C."/>
            <person name="Daum C."/>
            <person name="Floudas D."/>
            <person name="Sun H."/>
            <person name="Yadav J.S."/>
            <person name="Pangilinan J."/>
            <person name="Larsson K.H."/>
            <person name="Matsuura K."/>
            <person name="Barry K."/>
            <person name="Labutti K."/>
            <person name="Kuo R."/>
            <person name="Ohm R.A."/>
            <person name="Bhattacharya S.S."/>
            <person name="Shirouzu T."/>
            <person name="Yoshinaga Y."/>
            <person name="Martin F.M."/>
            <person name="Grigoriev I.V."/>
            <person name="Hibbett D.S."/>
        </authorList>
    </citation>
    <scope>NUCLEOTIDE SEQUENCE [LARGE SCALE GENOMIC DNA]</scope>
    <source>
        <strain evidence="9 10">93-53</strain>
    </source>
</reference>
<dbReference type="OrthoDB" id="5965864at2759"/>
<organism evidence="9 10">
    <name type="scientific">Laetiporus sulphureus 93-53</name>
    <dbReference type="NCBI Taxonomy" id="1314785"/>
    <lineage>
        <taxon>Eukaryota</taxon>
        <taxon>Fungi</taxon>
        <taxon>Dikarya</taxon>
        <taxon>Basidiomycota</taxon>
        <taxon>Agaricomycotina</taxon>
        <taxon>Agaricomycetes</taxon>
        <taxon>Polyporales</taxon>
        <taxon>Laetiporus</taxon>
    </lineage>
</organism>
<comment type="subcellular location">
    <subcellularLocation>
        <location evidence="1">Endomembrane system</location>
        <topology evidence="1">Multi-pass membrane protein</topology>
    </subcellularLocation>
    <subcellularLocation>
        <location evidence="8">Vacuole membrane</location>
        <topology evidence="8">Multi-pass membrane protein</topology>
    </subcellularLocation>
</comment>
<keyword evidence="5" id="KW-0029">Amino-acid transport</keyword>
<evidence type="ECO:0000256" key="1">
    <source>
        <dbReference type="ARBA" id="ARBA00004127"/>
    </source>
</evidence>
<feature type="transmembrane region" description="Helical" evidence="8">
    <location>
        <begin position="157"/>
        <end position="177"/>
    </location>
</feature>
<evidence type="ECO:0000313" key="9">
    <source>
        <dbReference type="EMBL" id="KZT08122.1"/>
    </source>
</evidence>
<feature type="transmembrane region" description="Helical" evidence="8">
    <location>
        <begin position="96"/>
        <end position="117"/>
    </location>
</feature>
<evidence type="ECO:0000256" key="2">
    <source>
        <dbReference type="ARBA" id="ARBA00007467"/>
    </source>
</evidence>
<name>A0A165F0Q6_9APHY</name>
<evidence type="ECO:0000256" key="3">
    <source>
        <dbReference type="ARBA" id="ARBA00022448"/>
    </source>
</evidence>
<accession>A0A165F0Q6</accession>
<evidence type="ECO:0000313" key="10">
    <source>
        <dbReference type="Proteomes" id="UP000076871"/>
    </source>
</evidence>
<comment type="caution">
    <text evidence="8">Lacks conserved residue(s) required for the propagation of feature annotation.</text>
</comment>
<keyword evidence="6 8" id="KW-1133">Transmembrane helix</keyword>
<dbReference type="GO" id="GO:0012505">
    <property type="term" value="C:endomembrane system"/>
    <property type="evidence" value="ECO:0007669"/>
    <property type="project" value="UniProtKB-SubCell"/>
</dbReference>
<feature type="transmembrane region" description="Helical" evidence="8">
    <location>
        <begin position="70"/>
        <end position="89"/>
    </location>
</feature>